<evidence type="ECO:0000313" key="2">
    <source>
        <dbReference type="Proteomes" id="UP000569732"/>
    </source>
</evidence>
<dbReference type="Pfam" id="PF12900">
    <property type="entry name" value="Pyridox_ox_2"/>
    <property type="match status" value="1"/>
</dbReference>
<comment type="caution">
    <text evidence="1">The sequence shown here is derived from an EMBL/GenBank/DDBJ whole genome shotgun (WGS) entry which is preliminary data.</text>
</comment>
<dbReference type="PANTHER" id="PTHR34071">
    <property type="entry name" value="5-NITROIMIDAZOLE ANTIBIOTICS RESISTANCE PROTEIN, NIMA-FAMILY-RELATED PROTEIN-RELATED"/>
    <property type="match status" value="1"/>
</dbReference>
<evidence type="ECO:0000313" key="1">
    <source>
        <dbReference type="EMBL" id="NYZ69148.1"/>
    </source>
</evidence>
<accession>A0A853IF38</accession>
<dbReference type="PANTHER" id="PTHR34071:SF2">
    <property type="entry name" value="FLAVIN-NUCLEOTIDE-BINDING PROTEIN"/>
    <property type="match status" value="1"/>
</dbReference>
<dbReference type="Gene3D" id="2.30.110.10">
    <property type="entry name" value="Electron Transport, Fmn-binding Protein, Chain A"/>
    <property type="match status" value="1"/>
</dbReference>
<dbReference type="InterPro" id="IPR012349">
    <property type="entry name" value="Split_barrel_FMN-bd"/>
</dbReference>
<name>A0A853IF38_9GAMM</name>
<gene>
    <name evidence="1" type="ORF">H0A36_24310</name>
</gene>
<reference evidence="1 2" key="1">
    <citation type="submission" date="2020-07" db="EMBL/GenBank/DDBJ databases">
        <title>Endozoicomonas sp. nov., isolated from sediment.</title>
        <authorList>
            <person name="Gu T."/>
        </authorList>
    </citation>
    <scope>NUCLEOTIDE SEQUENCE [LARGE SCALE GENOMIC DNA]</scope>
    <source>
        <strain evidence="1 2">SM1973</strain>
    </source>
</reference>
<dbReference type="Proteomes" id="UP000569732">
    <property type="component" value="Unassembled WGS sequence"/>
</dbReference>
<dbReference type="EMBL" id="JACCKB010000062">
    <property type="protein sequence ID" value="NYZ69148.1"/>
    <property type="molecule type" value="Genomic_DNA"/>
</dbReference>
<dbReference type="AlphaFoldDB" id="A0A853IF38"/>
<dbReference type="InterPro" id="IPR024747">
    <property type="entry name" value="Pyridox_Oxase-rel"/>
</dbReference>
<organism evidence="1 2">
    <name type="scientific">Spartinivicinus marinus</name>
    <dbReference type="NCBI Taxonomy" id="2994442"/>
    <lineage>
        <taxon>Bacteria</taxon>
        <taxon>Pseudomonadati</taxon>
        <taxon>Pseudomonadota</taxon>
        <taxon>Gammaproteobacteria</taxon>
        <taxon>Oceanospirillales</taxon>
        <taxon>Zooshikellaceae</taxon>
        <taxon>Spartinivicinus</taxon>
    </lineage>
</organism>
<keyword evidence="2" id="KW-1185">Reference proteome</keyword>
<proteinExistence type="predicted"/>
<protein>
    <submittedName>
        <fullName evidence="1">Pyridoxamine 5'-phosphate oxidase family protein</fullName>
    </submittedName>
</protein>
<sequence>MAETLPITDNTRFSRLRKRASYDKAVINQILDAGILCHVGFEDNGHPVVLPTAYVRSQQQLIIHGAANGRFFKCLAEGALCCVTVSHLDGIVLARSAFHHSVNYRCVMLFGRFKALTELNAKRIALDHLMEGCSPGRIDDNIRPASEKELNATAVLMMDITEASAKVRQGPPNDDEKDMDLPVWAGVVQRMPSQYQFISAPDGLASIAQPDYLSKIKF</sequence>
<dbReference type="SUPFAM" id="SSF50475">
    <property type="entry name" value="FMN-binding split barrel"/>
    <property type="match status" value="1"/>
</dbReference>
<dbReference type="RefSeq" id="WP_180571148.1">
    <property type="nucleotide sequence ID" value="NZ_JACCKB010000062.1"/>
</dbReference>